<reference evidence="3" key="1">
    <citation type="journal article" date="2019" name="Int. J. Syst. Evol. Microbiol.">
        <title>The Global Catalogue of Microorganisms (GCM) 10K type strain sequencing project: providing services to taxonomists for standard genome sequencing and annotation.</title>
        <authorList>
            <consortium name="The Broad Institute Genomics Platform"/>
            <consortium name="The Broad Institute Genome Sequencing Center for Infectious Disease"/>
            <person name="Wu L."/>
            <person name="Ma J."/>
        </authorList>
    </citation>
    <scope>NUCLEOTIDE SEQUENCE [LARGE SCALE GENOMIC DNA]</scope>
    <source>
        <strain evidence="3">JCM 9373</strain>
    </source>
</reference>
<protein>
    <submittedName>
        <fullName evidence="2">Uncharacterized protein</fullName>
    </submittedName>
</protein>
<evidence type="ECO:0000313" key="2">
    <source>
        <dbReference type="EMBL" id="GAA3130459.1"/>
    </source>
</evidence>
<name>A0ABP6MYL0_9ACTN</name>
<evidence type="ECO:0000256" key="1">
    <source>
        <dbReference type="SAM" id="SignalP"/>
    </source>
</evidence>
<dbReference type="RefSeq" id="WP_344858338.1">
    <property type="nucleotide sequence ID" value="NZ_BAAAUT010000014.1"/>
</dbReference>
<feature type="chain" id="PRO_5046492450" evidence="1">
    <location>
        <begin position="28"/>
        <end position="196"/>
    </location>
</feature>
<feature type="signal peptide" evidence="1">
    <location>
        <begin position="1"/>
        <end position="27"/>
    </location>
</feature>
<sequence length="196" mass="20669">MRRPAGSMALISAVTALTALGTGTATAAAGRPATERAEKPEKAVTGVVKGWGRIDYADPDDDVRFTVDATVTYPPGTIDPFAGEVRGTARVYHHFANAPTPITVWADISVDCVMIGGRSATVTGIVTAASAHNANWTGQRVGFSVVDNGAGRFDRIGWSGLRMDGDPELRRCTAPAPFFTVKEGGYTVKDVSLFPR</sequence>
<evidence type="ECO:0000313" key="3">
    <source>
        <dbReference type="Proteomes" id="UP001500320"/>
    </source>
</evidence>
<dbReference type="Proteomes" id="UP001500320">
    <property type="component" value="Unassembled WGS sequence"/>
</dbReference>
<comment type="caution">
    <text evidence="2">The sequence shown here is derived from an EMBL/GenBank/DDBJ whole genome shotgun (WGS) entry which is preliminary data.</text>
</comment>
<keyword evidence="1" id="KW-0732">Signal</keyword>
<accession>A0ABP6MYL0</accession>
<keyword evidence="3" id="KW-1185">Reference proteome</keyword>
<gene>
    <name evidence="2" type="ORF">GCM10010466_21400</name>
</gene>
<proteinExistence type="predicted"/>
<organism evidence="2 3">
    <name type="scientific">Planomonospora alba</name>
    <dbReference type="NCBI Taxonomy" id="161354"/>
    <lineage>
        <taxon>Bacteria</taxon>
        <taxon>Bacillati</taxon>
        <taxon>Actinomycetota</taxon>
        <taxon>Actinomycetes</taxon>
        <taxon>Streptosporangiales</taxon>
        <taxon>Streptosporangiaceae</taxon>
        <taxon>Planomonospora</taxon>
    </lineage>
</organism>
<dbReference type="EMBL" id="BAAAUT010000014">
    <property type="protein sequence ID" value="GAA3130459.1"/>
    <property type="molecule type" value="Genomic_DNA"/>
</dbReference>